<dbReference type="Proteomes" id="UP000037727">
    <property type="component" value="Unassembled WGS sequence"/>
</dbReference>
<gene>
    <name evidence="2" type="ORF">AM629_06245</name>
</gene>
<evidence type="ECO:0000313" key="3">
    <source>
        <dbReference type="Proteomes" id="UP000037727"/>
    </source>
</evidence>
<comment type="caution">
    <text evidence="2">The sequence shown here is derived from an EMBL/GenBank/DDBJ whole genome shotgun (WGS) entry which is preliminary data.</text>
</comment>
<reference evidence="2 3" key="1">
    <citation type="submission" date="2015-09" db="EMBL/GenBank/DDBJ databases">
        <title>Draft genome sequence and assembly of Photorhabdus sp. VMG, a bacterial symbiont associated with Heterorhabditis zealandica.</title>
        <authorList>
            <person name="Naidoo S."/>
            <person name="Featherston J."/>
            <person name="Mothupi B."/>
            <person name="Gray V.M."/>
        </authorList>
    </citation>
    <scope>NUCLEOTIDE SEQUENCE [LARGE SCALE GENOMIC DNA]</scope>
    <source>
        <strain evidence="2 3">VMG</strain>
    </source>
</reference>
<dbReference type="EMBL" id="LJCS01000011">
    <property type="protein sequence ID" value="KOY62813.1"/>
    <property type="molecule type" value="Genomic_DNA"/>
</dbReference>
<organism evidence="2 3">
    <name type="scientific">Photorhabdus heterorhabditis</name>
    <dbReference type="NCBI Taxonomy" id="880156"/>
    <lineage>
        <taxon>Bacteria</taxon>
        <taxon>Pseudomonadati</taxon>
        <taxon>Pseudomonadota</taxon>
        <taxon>Gammaproteobacteria</taxon>
        <taxon>Enterobacterales</taxon>
        <taxon>Morganellaceae</taxon>
        <taxon>Photorhabdus</taxon>
    </lineage>
</organism>
<proteinExistence type="predicted"/>
<feature type="compositionally biased region" description="Basic and acidic residues" evidence="1">
    <location>
        <begin position="40"/>
        <end position="52"/>
    </location>
</feature>
<evidence type="ECO:0000256" key="1">
    <source>
        <dbReference type="SAM" id="MobiDB-lite"/>
    </source>
</evidence>
<protein>
    <submittedName>
        <fullName evidence="2">Uncharacterized protein</fullName>
    </submittedName>
</protein>
<name>A0ABR5KE37_9GAMM</name>
<feature type="region of interest" description="Disordered" evidence="1">
    <location>
        <begin position="37"/>
        <end position="63"/>
    </location>
</feature>
<evidence type="ECO:0000313" key="2">
    <source>
        <dbReference type="EMBL" id="KOY62813.1"/>
    </source>
</evidence>
<sequence length="101" mass="11541">MVEYRDVLNSEQSVIRLSDTTLKNKFVGSDEVEPTTKVQKKYDKADGGRESYHSVLKSHNVPEPVTFSSNDNWAKAGEPYIVPQISDQDRQLKIKRYLAPK</sequence>
<accession>A0ABR5KE37</accession>
<keyword evidence="3" id="KW-1185">Reference proteome</keyword>